<dbReference type="EMBL" id="GBRH01180167">
    <property type="protein sequence ID" value="JAE17729.1"/>
    <property type="molecule type" value="Transcribed_RNA"/>
</dbReference>
<reference evidence="1" key="1">
    <citation type="submission" date="2014-09" db="EMBL/GenBank/DDBJ databases">
        <authorList>
            <person name="Magalhaes I.L.F."/>
            <person name="Oliveira U."/>
            <person name="Santos F.R."/>
            <person name="Vidigal T.H.D.A."/>
            <person name="Brescovit A.D."/>
            <person name="Santos A.J."/>
        </authorList>
    </citation>
    <scope>NUCLEOTIDE SEQUENCE</scope>
    <source>
        <tissue evidence="1">Shoot tissue taken approximately 20 cm above the soil surface</tissue>
    </source>
</reference>
<name>A0A0A9G2P0_ARUDO</name>
<accession>A0A0A9G2P0</accession>
<proteinExistence type="predicted"/>
<organism evidence="1">
    <name type="scientific">Arundo donax</name>
    <name type="common">Giant reed</name>
    <name type="synonym">Donax arundinaceus</name>
    <dbReference type="NCBI Taxonomy" id="35708"/>
    <lineage>
        <taxon>Eukaryota</taxon>
        <taxon>Viridiplantae</taxon>
        <taxon>Streptophyta</taxon>
        <taxon>Embryophyta</taxon>
        <taxon>Tracheophyta</taxon>
        <taxon>Spermatophyta</taxon>
        <taxon>Magnoliopsida</taxon>
        <taxon>Liliopsida</taxon>
        <taxon>Poales</taxon>
        <taxon>Poaceae</taxon>
        <taxon>PACMAD clade</taxon>
        <taxon>Arundinoideae</taxon>
        <taxon>Arundineae</taxon>
        <taxon>Arundo</taxon>
    </lineage>
</organism>
<sequence length="51" mass="6067">MDKLAIDTRSMAQSVHYECCCLFLLVEDRACGKLIFRILFCIVYLMKKFMR</sequence>
<evidence type="ECO:0000313" key="1">
    <source>
        <dbReference type="EMBL" id="JAE17729.1"/>
    </source>
</evidence>
<protein>
    <submittedName>
        <fullName evidence="1">Uncharacterized protein</fullName>
    </submittedName>
</protein>
<dbReference type="AlphaFoldDB" id="A0A0A9G2P0"/>
<reference evidence="1" key="2">
    <citation type="journal article" date="2015" name="Data Brief">
        <title>Shoot transcriptome of the giant reed, Arundo donax.</title>
        <authorList>
            <person name="Barrero R.A."/>
            <person name="Guerrero F.D."/>
            <person name="Moolhuijzen P."/>
            <person name="Goolsby J.A."/>
            <person name="Tidwell J."/>
            <person name="Bellgard S.E."/>
            <person name="Bellgard M.I."/>
        </authorList>
    </citation>
    <scope>NUCLEOTIDE SEQUENCE</scope>
    <source>
        <tissue evidence="1">Shoot tissue taken approximately 20 cm above the soil surface</tissue>
    </source>
</reference>